<dbReference type="SUPFAM" id="SSF57850">
    <property type="entry name" value="RING/U-box"/>
    <property type="match status" value="1"/>
</dbReference>
<dbReference type="Pfam" id="PF13639">
    <property type="entry name" value="zf-RING_2"/>
    <property type="match status" value="1"/>
</dbReference>
<protein>
    <recommendedName>
        <fullName evidence="2">RING-type domain-containing protein</fullName>
    </recommendedName>
</protein>
<dbReference type="Proteomes" id="UP001327560">
    <property type="component" value="Chromosome 8"/>
</dbReference>
<proteinExistence type="predicted"/>
<dbReference type="InterPro" id="IPR013083">
    <property type="entry name" value="Znf_RING/FYVE/PHD"/>
</dbReference>
<dbReference type="InterPro" id="IPR033276">
    <property type="entry name" value="BB"/>
</dbReference>
<dbReference type="GO" id="GO:0016567">
    <property type="term" value="P:protein ubiquitination"/>
    <property type="evidence" value="ECO:0007669"/>
    <property type="project" value="InterPro"/>
</dbReference>
<evidence type="ECO:0000256" key="1">
    <source>
        <dbReference type="SAM" id="MobiDB-lite"/>
    </source>
</evidence>
<reference evidence="3 4" key="1">
    <citation type="submission" date="2023-10" db="EMBL/GenBank/DDBJ databases">
        <title>Chromosome-scale genome assembly provides insights into flower coloration mechanisms of Canna indica.</title>
        <authorList>
            <person name="Li C."/>
        </authorList>
    </citation>
    <scope>NUCLEOTIDE SEQUENCE [LARGE SCALE GENOMIC DNA]</scope>
    <source>
        <tissue evidence="3">Flower</tissue>
    </source>
</reference>
<evidence type="ECO:0000313" key="4">
    <source>
        <dbReference type="Proteomes" id="UP001327560"/>
    </source>
</evidence>
<evidence type="ECO:0000313" key="3">
    <source>
        <dbReference type="EMBL" id="WOL17614.1"/>
    </source>
</evidence>
<dbReference type="GO" id="GO:0031624">
    <property type="term" value="F:ubiquitin conjugating enzyme binding"/>
    <property type="evidence" value="ECO:0007669"/>
    <property type="project" value="TreeGrafter"/>
</dbReference>
<feature type="region of interest" description="Disordered" evidence="1">
    <location>
        <begin position="96"/>
        <end position="125"/>
    </location>
</feature>
<organism evidence="3 4">
    <name type="scientific">Canna indica</name>
    <name type="common">Indian-shot</name>
    <dbReference type="NCBI Taxonomy" id="4628"/>
    <lineage>
        <taxon>Eukaryota</taxon>
        <taxon>Viridiplantae</taxon>
        <taxon>Streptophyta</taxon>
        <taxon>Embryophyta</taxon>
        <taxon>Tracheophyta</taxon>
        <taxon>Spermatophyta</taxon>
        <taxon>Magnoliopsida</taxon>
        <taxon>Liliopsida</taxon>
        <taxon>Zingiberales</taxon>
        <taxon>Cannaceae</taxon>
        <taxon>Canna</taxon>
    </lineage>
</organism>
<evidence type="ECO:0000259" key="2">
    <source>
        <dbReference type="Pfam" id="PF13639"/>
    </source>
</evidence>
<accession>A0AAQ3KZD9</accession>
<name>A0AAQ3KZD9_9LILI</name>
<dbReference type="InterPro" id="IPR001841">
    <property type="entry name" value="Znf_RING"/>
</dbReference>
<dbReference type="FunFam" id="3.30.40.10:FF:000226">
    <property type="entry name" value="E3 ubiquitin ligase BIG BROTHER"/>
    <property type="match status" value="1"/>
</dbReference>
<feature type="domain" description="RING-type" evidence="2">
    <location>
        <begin position="199"/>
        <end position="235"/>
    </location>
</feature>
<dbReference type="PANTHER" id="PTHR46400:SF5">
    <property type="entry name" value="RING-TYPE DOMAIN-CONTAINING PROTEIN"/>
    <property type="match status" value="1"/>
</dbReference>
<sequence>MNGNRQMEAHYINTGFSYSFAESFMDLFEGLTYAQADATFAEALHDQGNTYWSTIYTNPYKYGFPGSSTDSYYDFGPTFEINDYTQRSDEGRRAWDNSAGLNNLDVQQRTRHGSEFAQESRNPNPRAEECIQAQQNGNGSQVVWQDNIDPDSMTYEELLELGEAVGTQSRGLTQERIAALPVKKYKCSLFSRKKTQRERCVICQMEYKRRDRQMVLPCKHEYHPVCVRKWLSINKVAKTALVS</sequence>
<dbReference type="EMBL" id="CP136897">
    <property type="protein sequence ID" value="WOL17614.1"/>
    <property type="molecule type" value="Genomic_DNA"/>
</dbReference>
<dbReference type="Gene3D" id="3.30.40.10">
    <property type="entry name" value="Zinc/RING finger domain, C3HC4 (zinc finger)"/>
    <property type="match status" value="1"/>
</dbReference>
<dbReference type="AlphaFoldDB" id="A0AAQ3KZD9"/>
<dbReference type="GO" id="GO:0004842">
    <property type="term" value="F:ubiquitin-protein transferase activity"/>
    <property type="evidence" value="ECO:0007669"/>
    <property type="project" value="InterPro"/>
</dbReference>
<dbReference type="PANTHER" id="PTHR46400">
    <property type="entry name" value="RING/U-BOX SUPERFAMILY PROTEIN"/>
    <property type="match status" value="1"/>
</dbReference>
<dbReference type="GO" id="GO:0046621">
    <property type="term" value="P:negative regulation of organ growth"/>
    <property type="evidence" value="ECO:0007669"/>
    <property type="project" value="InterPro"/>
</dbReference>
<keyword evidence="4" id="KW-1185">Reference proteome</keyword>
<gene>
    <name evidence="3" type="ORF">Cni_G26407</name>
</gene>